<dbReference type="EMBL" id="CAJPVI010000010">
    <property type="protein sequence ID" value="CAG2141327.1"/>
    <property type="molecule type" value="Genomic_DNA"/>
</dbReference>
<dbReference type="RefSeq" id="WP_211953148.1">
    <property type="nucleotide sequence ID" value="NZ_CAJPVI010000010.1"/>
</dbReference>
<evidence type="ECO:0000313" key="3">
    <source>
        <dbReference type="Proteomes" id="UP000672657"/>
    </source>
</evidence>
<feature type="chain" id="PRO_5047042993" description="DUF3574 domain-containing protein" evidence="1">
    <location>
        <begin position="19"/>
        <end position="141"/>
    </location>
</feature>
<evidence type="ECO:0000313" key="2">
    <source>
        <dbReference type="EMBL" id="CAG2141327.1"/>
    </source>
</evidence>
<proteinExistence type="predicted"/>
<comment type="caution">
    <text evidence="2">The sequence shown here is derived from an EMBL/GenBank/DDBJ whole genome shotgun (WGS) entry which is preliminary data.</text>
</comment>
<protein>
    <recommendedName>
        <fullName evidence="4">DUF3574 domain-containing protein</fullName>
    </recommendedName>
</protein>
<keyword evidence="1" id="KW-0732">Signal</keyword>
<accession>A0ABM8TEU2</accession>
<keyword evidence="3" id="KW-1185">Reference proteome</keyword>
<reference evidence="2 3" key="1">
    <citation type="submission" date="2021-03" db="EMBL/GenBank/DDBJ databases">
        <authorList>
            <person name="Peeters C."/>
        </authorList>
    </citation>
    <scope>NUCLEOTIDE SEQUENCE [LARGE SCALE GENOMIC DNA]</scope>
    <source>
        <strain evidence="2 3">LMG 26411</strain>
    </source>
</reference>
<feature type="signal peptide" evidence="1">
    <location>
        <begin position="1"/>
        <end position="18"/>
    </location>
</feature>
<name>A0ABM8TEU2_9BURK</name>
<sequence>MVTVRSLTLALTPTLTLAVMLSGCSAMPHHQCLRGEEPRISDVLYFGTRKHDGLVSPSEWDAFLRRSVTPRFEQGFTVWAASGQWRGADGERVREPSYVLSVVHADDERREAAVREIMSEYKSLFQQEAVLRVRSHVCVSL</sequence>
<organism evidence="2 3">
    <name type="scientific">Cupriavidus numazuensis</name>
    <dbReference type="NCBI Taxonomy" id="221992"/>
    <lineage>
        <taxon>Bacteria</taxon>
        <taxon>Pseudomonadati</taxon>
        <taxon>Pseudomonadota</taxon>
        <taxon>Betaproteobacteria</taxon>
        <taxon>Burkholderiales</taxon>
        <taxon>Burkholderiaceae</taxon>
        <taxon>Cupriavidus</taxon>
    </lineage>
</organism>
<dbReference type="Proteomes" id="UP000672657">
    <property type="component" value="Unassembled WGS sequence"/>
</dbReference>
<evidence type="ECO:0000256" key="1">
    <source>
        <dbReference type="SAM" id="SignalP"/>
    </source>
</evidence>
<dbReference type="InterPro" id="IPR021957">
    <property type="entry name" value="DUF3574"/>
</dbReference>
<evidence type="ECO:0008006" key="4">
    <source>
        <dbReference type="Google" id="ProtNLM"/>
    </source>
</evidence>
<gene>
    <name evidence="2" type="ORF">LMG26411_02035</name>
</gene>
<dbReference type="Pfam" id="PF12098">
    <property type="entry name" value="DUF3574"/>
    <property type="match status" value="1"/>
</dbReference>
<dbReference type="PROSITE" id="PS51257">
    <property type="entry name" value="PROKAR_LIPOPROTEIN"/>
    <property type="match status" value="1"/>
</dbReference>